<dbReference type="Gene3D" id="3.30.420.280">
    <property type="match status" value="1"/>
</dbReference>
<dbReference type="STRING" id="419005.HMPREF1860_00542"/>
<sequence length="394" mass="44965">MTMPFKVIWELFRANTDKAARVCVNQGGTSSGKTYTIMQVLIYMALIEAGSITTVVGQDLPNLKVGALRDAKTILAGSEWLAGYFNVHESEHYLQCKNNSIIEFKSYNDEQDAKNGKRDYLFVNEANGIPYEIYWQLAIRTRKKIWIDYNPSERFWVHNEVKGRQGVKMIISDHRGNPFLSKEEHERIENIEDKELWKVYARGLTGKLSGVIFPNFRIVDSMPERDSWKVQGYGLDFGFTNDPTALVHCVIAHGELWTDLEIYETGLTNPMIAEKAKEAGITKANQIIADSAEPKSITELRNAGLWVIPTVKGGDSIMVGIDILHRYKWNVTRRSVGLIEELQSYKWKKDRDGKKTNIPIDKYNHAIDATRYFALMRLNVKRLGGAKARIINLD</sequence>
<dbReference type="Gene3D" id="3.40.50.300">
    <property type="entry name" value="P-loop containing nucleotide triphosphate hydrolases"/>
    <property type="match status" value="1"/>
</dbReference>
<comment type="caution">
    <text evidence="2">The sequence shown here is derived from an EMBL/GenBank/DDBJ whole genome shotgun (WGS) entry which is preliminary data.</text>
</comment>
<dbReference type="EMBL" id="LSDL01000023">
    <property type="protein sequence ID" value="KXB79773.1"/>
    <property type="molecule type" value="Genomic_DNA"/>
</dbReference>
<accession>A0A134BIJ1</accession>
<dbReference type="Pfam" id="PF03237">
    <property type="entry name" value="Terminase_6N"/>
    <property type="match status" value="1"/>
</dbReference>
<gene>
    <name evidence="2" type="ORF">HMPREF1860_00542</name>
</gene>
<evidence type="ECO:0000259" key="1">
    <source>
        <dbReference type="Pfam" id="PF17288"/>
    </source>
</evidence>
<dbReference type="PATRIC" id="fig|419005.5.peg.544"/>
<dbReference type="PANTHER" id="PTHR39184:SF1">
    <property type="entry name" value="PBSX PHAGE TERMINASE LARGE SUBUNIT"/>
    <property type="match status" value="1"/>
</dbReference>
<evidence type="ECO:0000313" key="3">
    <source>
        <dbReference type="Proteomes" id="UP000070531"/>
    </source>
</evidence>
<dbReference type="InterPro" id="IPR052380">
    <property type="entry name" value="Viral_DNA_packaging_terminase"/>
</dbReference>
<protein>
    <submittedName>
        <fullName evidence="2">Phage terminase, large subunit, PBSX family</fullName>
    </submittedName>
</protein>
<proteinExistence type="predicted"/>
<reference evidence="2 3" key="1">
    <citation type="submission" date="2016-01" db="EMBL/GenBank/DDBJ databases">
        <authorList>
            <person name="Oliw E.H."/>
        </authorList>
    </citation>
    <scope>NUCLEOTIDE SEQUENCE [LARGE SCALE GENOMIC DNA]</scope>
    <source>
        <strain evidence="2 3">DNF00307</strain>
    </source>
</reference>
<dbReference type="AlphaFoldDB" id="A0A134BIJ1"/>
<dbReference type="InterPro" id="IPR027417">
    <property type="entry name" value="P-loop_NTPase"/>
</dbReference>
<dbReference type="PANTHER" id="PTHR39184">
    <property type="match status" value="1"/>
</dbReference>
<dbReference type="InterPro" id="IPR035413">
    <property type="entry name" value="Terminase_L_C"/>
</dbReference>
<feature type="domain" description="Phage terminase large subunit C-terminal" evidence="1">
    <location>
        <begin position="236"/>
        <end position="372"/>
    </location>
</feature>
<organism evidence="2">
    <name type="scientific">Prevotella amnii</name>
    <dbReference type="NCBI Taxonomy" id="419005"/>
    <lineage>
        <taxon>Bacteria</taxon>
        <taxon>Pseudomonadati</taxon>
        <taxon>Bacteroidota</taxon>
        <taxon>Bacteroidia</taxon>
        <taxon>Bacteroidales</taxon>
        <taxon>Prevotellaceae</taxon>
        <taxon>Prevotella</taxon>
    </lineage>
</organism>
<dbReference type="Pfam" id="PF17288">
    <property type="entry name" value="Terminase_3C"/>
    <property type="match status" value="1"/>
</dbReference>
<name>A0A134BIJ1_9BACT</name>
<dbReference type="Proteomes" id="UP000070531">
    <property type="component" value="Unassembled WGS sequence"/>
</dbReference>
<evidence type="ECO:0000313" key="2">
    <source>
        <dbReference type="EMBL" id="KXB79773.1"/>
    </source>
</evidence>